<feature type="domain" description="WSC" evidence="3">
    <location>
        <begin position="856"/>
        <end position="952"/>
    </location>
</feature>
<evidence type="ECO:0000313" key="4">
    <source>
        <dbReference type="EMBL" id="CBJ29140.1"/>
    </source>
</evidence>
<feature type="region of interest" description="Disordered" evidence="1">
    <location>
        <begin position="506"/>
        <end position="565"/>
    </location>
</feature>
<feature type="signal peptide" evidence="2">
    <location>
        <begin position="1"/>
        <end position="30"/>
    </location>
</feature>
<dbReference type="PANTHER" id="PTHR19328:SF75">
    <property type="entry name" value="ALDOSE SUGAR DEHYDROGENASE YLII"/>
    <property type="match status" value="1"/>
</dbReference>
<evidence type="ECO:0000256" key="1">
    <source>
        <dbReference type="SAM" id="MobiDB-lite"/>
    </source>
</evidence>
<name>D7FJN8_ECTSI</name>
<keyword evidence="5" id="KW-1185">Reference proteome</keyword>
<dbReference type="InterPro" id="IPR011042">
    <property type="entry name" value="6-blade_b-propeller_TolB-like"/>
</dbReference>
<dbReference type="InterPro" id="IPR011041">
    <property type="entry name" value="Quinoprot_gluc/sorb_DH_b-prop"/>
</dbReference>
<dbReference type="InterPro" id="IPR002889">
    <property type="entry name" value="WSC_carb-bd"/>
</dbReference>
<dbReference type="AlphaFoldDB" id="D7FJN8"/>
<dbReference type="SUPFAM" id="SSF50952">
    <property type="entry name" value="Soluble quinoprotein glucose dehydrogenase"/>
    <property type="match status" value="1"/>
</dbReference>
<feature type="chain" id="PRO_5003095283" description="WSC domain-containing protein" evidence="2">
    <location>
        <begin position="31"/>
        <end position="1098"/>
    </location>
</feature>
<feature type="region of interest" description="Disordered" evidence="1">
    <location>
        <begin position="687"/>
        <end position="712"/>
    </location>
</feature>
<evidence type="ECO:0000259" key="3">
    <source>
        <dbReference type="PROSITE" id="PS51212"/>
    </source>
</evidence>
<dbReference type="SMART" id="SM00321">
    <property type="entry name" value="WSC"/>
    <property type="match status" value="2"/>
</dbReference>
<dbReference type="Pfam" id="PF07995">
    <property type="entry name" value="GSDH"/>
    <property type="match status" value="1"/>
</dbReference>
<reference evidence="4 5" key="1">
    <citation type="journal article" date="2010" name="Nature">
        <title>The Ectocarpus genome and the independent evolution of multicellularity in brown algae.</title>
        <authorList>
            <person name="Cock J.M."/>
            <person name="Sterck L."/>
            <person name="Rouze P."/>
            <person name="Scornet D."/>
            <person name="Allen A.E."/>
            <person name="Amoutzias G."/>
            <person name="Anthouard V."/>
            <person name="Artiguenave F."/>
            <person name="Aury J.M."/>
            <person name="Badger J.H."/>
            <person name="Beszteri B."/>
            <person name="Billiau K."/>
            <person name="Bonnet E."/>
            <person name="Bothwell J.H."/>
            <person name="Bowler C."/>
            <person name="Boyen C."/>
            <person name="Brownlee C."/>
            <person name="Carrano C.J."/>
            <person name="Charrier B."/>
            <person name="Cho G.Y."/>
            <person name="Coelho S.M."/>
            <person name="Collen J."/>
            <person name="Corre E."/>
            <person name="Da Silva C."/>
            <person name="Delage L."/>
            <person name="Delaroque N."/>
            <person name="Dittami S.M."/>
            <person name="Doulbeau S."/>
            <person name="Elias M."/>
            <person name="Farnham G."/>
            <person name="Gachon C.M."/>
            <person name="Gschloessl B."/>
            <person name="Heesch S."/>
            <person name="Jabbari K."/>
            <person name="Jubin C."/>
            <person name="Kawai H."/>
            <person name="Kimura K."/>
            <person name="Kloareg B."/>
            <person name="Kupper F.C."/>
            <person name="Lang D."/>
            <person name="Le Bail A."/>
            <person name="Leblanc C."/>
            <person name="Lerouge P."/>
            <person name="Lohr M."/>
            <person name="Lopez P.J."/>
            <person name="Martens C."/>
            <person name="Maumus F."/>
            <person name="Michel G."/>
            <person name="Miranda-Saavedra D."/>
            <person name="Morales J."/>
            <person name="Moreau H."/>
            <person name="Motomura T."/>
            <person name="Nagasato C."/>
            <person name="Napoli C.A."/>
            <person name="Nelson D.R."/>
            <person name="Nyvall-Collen P."/>
            <person name="Peters A.F."/>
            <person name="Pommier C."/>
            <person name="Potin P."/>
            <person name="Poulain J."/>
            <person name="Quesneville H."/>
            <person name="Read B."/>
            <person name="Rensing S.A."/>
            <person name="Ritter A."/>
            <person name="Rousvoal S."/>
            <person name="Samanta M."/>
            <person name="Samson G."/>
            <person name="Schroeder D.C."/>
            <person name="Segurens B."/>
            <person name="Strittmatter M."/>
            <person name="Tonon T."/>
            <person name="Tregear J.W."/>
            <person name="Valentin K."/>
            <person name="von Dassow P."/>
            <person name="Yamagishi T."/>
            <person name="Van de Peer Y."/>
            <person name="Wincker P."/>
        </authorList>
    </citation>
    <scope>NUCLEOTIDE SEQUENCE [LARGE SCALE GENOMIC DNA]</scope>
    <source>
        <strain evidence="5">Ec32 / CCAP1310/4</strain>
    </source>
</reference>
<dbReference type="Gene3D" id="2.120.10.30">
    <property type="entry name" value="TolB, C-terminal domain"/>
    <property type="match status" value="1"/>
</dbReference>
<dbReference type="PROSITE" id="PS51212">
    <property type="entry name" value="WSC"/>
    <property type="match status" value="2"/>
</dbReference>
<gene>
    <name evidence="4" type="ORF">Esi_0135_0043</name>
</gene>
<feature type="compositionally biased region" description="Pro residues" evidence="1">
    <location>
        <begin position="508"/>
        <end position="521"/>
    </location>
</feature>
<accession>D7FJN8</accession>
<protein>
    <recommendedName>
        <fullName evidence="3">WSC domain-containing protein</fullName>
    </recommendedName>
</protein>
<feature type="compositionally biased region" description="Low complexity" evidence="1">
    <location>
        <begin position="800"/>
        <end position="813"/>
    </location>
</feature>
<dbReference type="OrthoDB" id="5985073at2759"/>
<dbReference type="InterPro" id="IPR012938">
    <property type="entry name" value="Glc/Sorbosone_DH"/>
</dbReference>
<evidence type="ECO:0000313" key="5">
    <source>
        <dbReference type="Proteomes" id="UP000002630"/>
    </source>
</evidence>
<feature type="compositionally biased region" description="Low complexity" evidence="1">
    <location>
        <begin position="541"/>
        <end position="565"/>
    </location>
</feature>
<dbReference type="PANTHER" id="PTHR19328">
    <property type="entry name" value="HEDGEHOG-INTERACTING PROTEIN"/>
    <property type="match status" value="1"/>
</dbReference>
<dbReference type="Pfam" id="PF01822">
    <property type="entry name" value="WSC"/>
    <property type="match status" value="2"/>
</dbReference>
<dbReference type="InParanoid" id="D7FJN8"/>
<feature type="domain" description="WSC" evidence="3">
    <location>
        <begin position="960"/>
        <end position="1052"/>
    </location>
</feature>
<evidence type="ECO:0000256" key="2">
    <source>
        <dbReference type="SAM" id="SignalP"/>
    </source>
</evidence>
<keyword evidence="2" id="KW-0732">Signal</keyword>
<feature type="region of interest" description="Disordered" evidence="1">
    <location>
        <begin position="777"/>
        <end position="830"/>
    </location>
</feature>
<dbReference type="eggNOG" id="KOG4157">
    <property type="taxonomic scope" value="Eukaryota"/>
</dbReference>
<proteinExistence type="predicted"/>
<organism evidence="4 5">
    <name type="scientific">Ectocarpus siliculosus</name>
    <name type="common">Brown alga</name>
    <name type="synonym">Conferva siliculosa</name>
    <dbReference type="NCBI Taxonomy" id="2880"/>
    <lineage>
        <taxon>Eukaryota</taxon>
        <taxon>Sar</taxon>
        <taxon>Stramenopiles</taxon>
        <taxon>Ochrophyta</taxon>
        <taxon>PX clade</taxon>
        <taxon>Phaeophyceae</taxon>
        <taxon>Ectocarpales</taxon>
        <taxon>Ectocarpaceae</taxon>
        <taxon>Ectocarpus</taxon>
    </lineage>
</organism>
<dbReference type="EMBL" id="FN649760">
    <property type="protein sequence ID" value="CBJ29140.1"/>
    <property type="molecule type" value="Genomic_DNA"/>
</dbReference>
<dbReference type="Proteomes" id="UP000002630">
    <property type="component" value="Unassembled WGS sequence"/>
</dbReference>
<sequence>MAPGAMVNRRSAALAAAVAAVGLAARLASAHPNCRGDFSPSFTVDAQFCPNDHEDGFCCNAQEESGIQAVYEAAGATGTCADLYLEVMCGTCHPWSGHLFERLDTAMTLTQEFCSQFYGECATQLGLPADYCEVHAGPEGDQYWSYPLVIDDSFSTDGLVKAFPDLSDSSIPDEPVDMRMTPDGSKWWILGLKGQIVEVDVADPTSAKTVLDMSSLILWTFEEGLLSMAFSPAFHTTGVFYASYVNGPSFGTNRLSRFKYDPNSAENTLGSEEVLIISSEKQSNVHSAGWIGFKPSSYGNDAAGAVHELFWAMGDSGPQLDTFDRGQDPNILHGSIIRIGVSSEMESGYSIPSGNPFSGGGGRGEICAQGMRNPYRCSFDRLNDDLYCGDVGHLDVESIKKIECGNNYGWRQFEGDRCMQQIEDQFPETCEFLDRSPFTFPEFNRLYHLFPTTGGGWGSGTIKGDDFFAVSHIAEDNDGELYVVQYQGTIFEMPCGDLCSGDNVNPVFPTPSPSEAPPPTEAPVVLATPSPVPPPTPVPTAVPTAGQTPSPTGAPVTTAPTPAPTLAPFTPVPLEQGDTASPTMAPVPATPSPVAPPTPAPVVPETPAPVLATVAPVLATAAPTEAMTPGPVATAMTPAPLFVRTAAPAGMPEPEDPGTAAPEARLDEDYDYGYDRMPIRTVTEPPMPAAPPSTTELPPVEAVPVTPEGTPSPEAAVPVVPAPATCLGIPSGLGQFCCSLSCGEGCGGVGCSDKPGGKEGCCTHAIEESGILCADTGGEPPCRIPPEDETAPPPSPVVPDAPDAPDGGTEPGTEPLIPAEPLEQPPVSPEDAALCTADLGEDVVPMTGPENDEVSPPEYLGCYIDDNDELSSRILQLAYTASDSMTPMMCEDFCRSAGADIFGLEFGHQCFCGDSRDTDLARYGTTDCHQPCAGDDSVTCGGHLAVDAFFMGGGPKVPMNSDYLGCQADKQGDRALGEGFLWCTGRMTVQICEQFCRRREAAVYGLQYGHECWCGDDMDHDQHGAGMCNYRCSGDSHTTCGGSLAGGRSRFWEPTDPTEMTRGVIKMEEGRLWGNNEQNLEHFFVCNKVLRETWIVSP</sequence>
<feature type="compositionally biased region" description="Pro residues" evidence="1">
    <location>
        <begin position="530"/>
        <end position="540"/>
    </location>
</feature>